<dbReference type="Gene3D" id="1.20.120.10">
    <property type="entry name" value="Cytochrome c/b562"/>
    <property type="match status" value="1"/>
</dbReference>
<gene>
    <name evidence="2" type="ORF">UC8_34800</name>
</gene>
<dbReference type="Pfam" id="PF01322">
    <property type="entry name" value="Cytochrom_C_2"/>
    <property type="match status" value="1"/>
</dbReference>
<dbReference type="AlphaFoldDB" id="A0A5B9QR07"/>
<dbReference type="InterPro" id="IPR010980">
    <property type="entry name" value="Cyt_c/b562"/>
</dbReference>
<sequence>MKNPRQPHPIRAMHPPTPRRPAMRKPILAGGLICLLALPLLADEKRAAPPRFDSGEFSSVFFADLSDAVRDSRPSAPQLRGAAAAQQAAAMQAAAGSGESAAEATAAEGTGWSALISATSIEDEVKRLKLQFDGTVTTPGPFKSGGYQDARQELSMLATLFAVISEYEGDVRWKDEGAAARDLLARTAFNCKAGSTQVYNEAKLRKADLQDIVSGAGLSSRDAEEGNDWAMIVDRVPLMQYLDWAVHEEMSPKSNNKAAVDENSAELRRLAETVAMIGHVLTREGLDDADDEDYQVMSKAMTKAALDVRNALDQNDADGVRLAVGAITQSCSACHEQFQ</sequence>
<dbReference type="KEGG" id="rul:UC8_34800"/>
<dbReference type="GO" id="GO:0020037">
    <property type="term" value="F:heme binding"/>
    <property type="evidence" value="ECO:0007669"/>
    <property type="project" value="InterPro"/>
</dbReference>
<dbReference type="EMBL" id="CP042914">
    <property type="protein sequence ID" value="QEG41458.1"/>
    <property type="molecule type" value="Genomic_DNA"/>
</dbReference>
<dbReference type="GO" id="GO:0022900">
    <property type="term" value="P:electron transport chain"/>
    <property type="evidence" value="ECO:0007669"/>
    <property type="project" value="InterPro"/>
</dbReference>
<dbReference type="InterPro" id="IPR002321">
    <property type="entry name" value="Cyt_c_II"/>
</dbReference>
<name>A0A5B9QR07_9BACT</name>
<evidence type="ECO:0008006" key="4">
    <source>
        <dbReference type="Google" id="ProtNLM"/>
    </source>
</evidence>
<dbReference type="Proteomes" id="UP000325286">
    <property type="component" value="Chromosome"/>
</dbReference>
<accession>A0A5B9QR07</accession>
<proteinExistence type="predicted"/>
<dbReference type="GO" id="GO:0005506">
    <property type="term" value="F:iron ion binding"/>
    <property type="evidence" value="ECO:0007669"/>
    <property type="project" value="InterPro"/>
</dbReference>
<dbReference type="GO" id="GO:0009055">
    <property type="term" value="F:electron transfer activity"/>
    <property type="evidence" value="ECO:0007669"/>
    <property type="project" value="InterPro"/>
</dbReference>
<evidence type="ECO:0000256" key="1">
    <source>
        <dbReference type="SAM" id="MobiDB-lite"/>
    </source>
</evidence>
<organism evidence="2 3">
    <name type="scientific">Roseimaritima ulvae</name>
    <dbReference type="NCBI Taxonomy" id="980254"/>
    <lineage>
        <taxon>Bacteria</taxon>
        <taxon>Pseudomonadati</taxon>
        <taxon>Planctomycetota</taxon>
        <taxon>Planctomycetia</taxon>
        <taxon>Pirellulales</taxon>
        <taxon>Pirellulaceae</taxon>
        <taxon>Roseimaritima</taxon>
    </lineage>
</organism>
<dbReference type="PROSITE" id="PS51009">
    <property type="entry name" value="CYTCII"/>
    <property type="match status" value="1"/>
</dbReference>
<keyword evidence="3" id="KW-1185">Reference proteome</keyword>
<evidence type="ECO:0000313" key="3">
    <source>
        <dbReference type="Proteomes" id="UP000325286"/>
    </source>
</evidence>
<evidence type="ECO:0000313" key="2">
    <source>
        <dbReference type="EMBL" id="QEG41458.1"/>
    </source>
</evidence>
<reference evidence="2 3" key="1">
    <citation type="submission" date="2019-08" db="EMBL/GenBank/DDBJ databases">
        <title>Deep-cultivation of Planctomycetes and their phenomic and genomic characterization uncovers novel biology.</title>
        <authorList>
            <person name="Wiegand S."/>
            <person name="Jogler M."/>
            <person name="Boedeker C."/>
            <person name="Pinto D."/>
            <person name="Vollmers J."/>
            <person name="Rivas-Marin E."/>
            <person name="Kohn T."/>
            <person name="Peeters S.H."/>
            <person name="Heuer A."/>
            <person name="Rast P."/>
            <person name="Oberbeckmann S."/>
            <person name="Bunk B."/>
            <person name="Jeske O."/>
            <person name="Meyerdierks A."/>
            <person name="Storesund J.E."/>
            <person name="Kallscheuer N."/>
            <person name="Luecker S."/>
            <person name="Lage O.M."/>
            <person name="Pohl T."/>
            <person name="Merkel B.J."/>
            <person name="Hornburger P."/>
            <person name="Mueller R.-W."/>
            <person name="Bruemmer F."/>
            <person name="Labrenz M."/>
            <person name="Spormann A.M."/>
            <person name="Op den Camp H."/>
            <person name="Overmann J."/>
            <person name="Amann R."/>
            <person name="Jetten M.S.M."/>
            <person name="Mascher T."/>
            <person name="Medema M.H."/>
            <person name="Devos D.P."/>
            <person name="Kaster A.-K."/>
            <person name="Ovreas L."/>
            <person name="Rohde M."/>
            <person name="Galperin M.Y."/>
            <person name="Jogler C."/>
        </authorList>
    </citation>
    <scope>NUCLEOTIDE SEQUENCE [LARGE SCALE GENOMIC DNA]</scope>
    <source>
        <strain evidence="2 3">UC8</strain>
    </source>
</reference>
<dbReference type="SUPFAM" id="SSF47175">
    <property type="entry name" value="Cytochromes"/>
    <property type="match status" value="1"/>
</dbReference>
<feature type="region of interest" description="Disordered" evidence="1">
    <location>
        <begin position="1"/>
        <end position="22"/>
    </location>
</feature>
<protein>
    <recommendedName>
        <fullName evidence="4">Cytochrome C</fullName>
    </recommendedName>
</protein>